<comment type="caution">
    <text evidence="1">The sequence shown here is derived from an EMBL/GenBank/DDBJ whole genome shotgun (WGS) entry which is preliminary data.</text>
</comment>
<dbReference type="EMBL" id="SNYM01000020">
    <property type="protein sequence ID" value="TDQ45439.1"/>
    <property type="molecule type" value="Genomic_DNA"/>
</dbReference>
<gene>
    <name evidence="1" type="ORF">EV696_12016</name>
</gene>
<dbReference type="AlphaFoldDB" id="A0A4R6UJ48"/>
<organism evidence="1 2">
    <name type="scientific">Permianibacter aggregans</name>
    <dbReference type="NCBI Taxonomy" id="1510150"/>
    <lineage>
        <taxon>Bacteria</taxon>
        <taxon>Pseudomonadati</taxon>
        <taxon>Pseudomonadota</taxon>
        <taxon>Gammaproteobacteria</taxon>
        <taxon>Pseudomonadales</taxon>
        <taxon>Pseudomonadaceae</taxon>
        <taxon>Permianibacter</taxon>
    </lineage>
</organism>
<evidence type="ECO:0000313" key="1">
    <source>
        <dbReference type="EMBL" id="TDQ45439.1"/>
    </source>
</evidence>
<reference evidence="1 2" key="1">
    <citation type="submission" date="2019-03" db="EMBL/GenBank/DDBJ databases">
        <title>Genomic Encyclopedia of Type Strains, Phase IV (KMG-IV): sequencing the most valuable type-strain genomes for metagenomic binning, comparative biology and taxonomic classification.</title>
        <authorList>
            <person name="Goeker M."/>
        </authorList>
    </citation>
    <scope>NUCLEOTIDE SEQUENCE [LARGE SCALE GENOMIC DNA]</scope>
    <source>
        <strain evidence="1 2">DSM 103792</strain>
    </source>
</reference>
<protein>
    <submittedName>
        <fullName evidence="1">Uncharacterized protein</fullName>
    </submittedName>
</protein>
<keyword evidence="2" id="KW-1185">Reference proteome</keyword>
<name>A0A4R6UJ48_9GAMM</name>
<evidence type="ECO:0000313" key="2">
    <source>
        <dbReference type="Proteomes" id="UP000295375"/>
    </source>
</evidence>
<dbReference type="RefSeq" id="WP_133592716.1">
    <property type="nucleotide sequence ID" value="NZ_CP037953.1"/>
</dbReference>
<sequence>MKHCIYFVLLGFFATINGAEESVKRPDNYTTIRLTISNDQGEILTRETQFGWMTPALRYQSRQTLAALLHEMAATHGVSITEPVLSGVFTYQYEFNDTMSTRLF</sequence>
<accession>A0A4R6UJ48</accession>
<proteinExistence type="predicted"/>
<dbReference type="OrthoDB" id="9792284at2"/>
<dbReference type="Proteomes" id="UP000295375">
    <property type="component" value="Unassembled WGS sequence"/>
</dbReference>